<sequence>MEIAFTSKDIREICENRQVAVNNLGEDVTISLIKRLADIYAASNVYELIAGDPEISGNTCVIQLADNHRLSISPNHPRQHANPASLDSWINVSRVKIQGIYHAPE</sequence>
<evidence type="ECO:0000313" key="1">
    <source>
        <dbReference type="EMBL" id="GEQ96635.1"/>
    </source>
</evidence>
<dbReference type="Proteomes" id="UP000325187">
    <property type="component" value="Unassembled WGS sequence"/>
</dbReference>
<comment type="caution">
    <text evidence="2">The sequence shown here is derived from an EMBL/GenBank/DDBJ whole genome shotgun (WGS) entry which is preliminary data.</text>
</comment>
<name>A0A5A7MZ25_9PROT</name>
<dbReference type="AlphaFoldDB" id="A0A5A7MZ25"/>
<reference evidence="3 4" key="1">
    <citation type="submission" date="2019-09" db="EMBL/GenBank/DDBJ databases">
        <title>NBRP : Genome information of microbial organism related human and environment.</title>
        <authorList>
            <person name="Hattori M."/>
            <person name="Oshima K."/>
            <person name="Inaba H."/>
            <person name="Suda W."/>
            <person name="Sakamoto M."/>
            <person name="Iino T."/>
            <person name="Kitahara M."/>
            <person name="Oshida Y."/>
            <person name="Iida T."/>
            <person name="Kudo T."/>
            <person name="Itoh T."/>
            <person name="Ohkuma M."/>
        </authorList>
    </citation>
    <scope>NUCLEOTIDE SEQUENCE [LARGE SCALE GENOMIC DNA]</scope>
    <source>
        <strain evidence="1 3">Hi-2</strain>
        <strain evidence="2 4">Mie-1</strain>
    </source>
</reference>
<protein>
    <submittedName>
        <fullName evidence="2">Uncharacterized protein</fullName>
    </submittedName>
</protein>
<evidence type="ECO:0000313" key="4">
    <source>
        <dbReference type="Proteomes" id="UP000325187"/>
    </source>
</evidence>
<gene>
    <name evidence="1" type="ORF">JCM17844_02720</name>
    <name evidence="2" type="ORF">JCM17845_06690</name>
</gene>
<dbReference type="Proteomes" id="UP000322084">
    <property type="component" value="Unassembled WGS sequence"/>
</dbReference>
<accession>A0A5A7MNP4</accession>
<evidence type="ECO:0000313" key="2">
    <source>
        <dbReference type="EMBL" id="GER00046.1"/>
    </source>
</evidence>
<organism evidence="2 4">
    <name type="scientific">Iodidimonas gelatinilytica</name>
    <dbReference type="NCBI Taxonomy" id="1236966"/>
    <lineage>
        <taxon>Bacteria</taxon>
        <taxon>Pseudomonadati</taxon>
        <taxon>Pseudomonadota</taxon>
        <taxon>Alphaproteobacteria</taxon>
        <taxon>Iodidimonadales</taxon>
        <taxon>Iodidimonadaceae</taxon>
        <taxon>Iodidimonas</taxon>
    </lineage>
</organism>
<dbReference type="EMBL" id="BKCL01000001">
    <property type="protein sequence ID" value="GEQ96635.1"/>
    <property type="molecule type" value="Genomic_DNA"/>
</dbReference>
<keyword evidence="4" id="KW-1185">Reference proteome</keyword>
<dbReference type="EMBL" id="BKCM01000003">
    <property type="protein sequence ID" value="GER00046.1"/>
    <property type="molecule type" value="Genomic_DNA"/>
</dbReference>
<proteinExistence type="predicted"/>
<evidence type="ECO:0000313" key="3">
    <source>
        <dbReference type="Proteomes" id="UP000322084"/>
    </source>
</evidence>
<accession>A0A5A7MZ25</accession>